<dbReference type="GO" id="GO:0045499">
    <property type="term" value="F:chemorepellent activity"/>
    <property type="evidence" value="ECO:0007669"/>
    <property type="project" value="TreeGrafter"/>
</dbReference>
<feature type="region of interest" description="Disordered" evidence="7">
    <location>
        <begin position="582"/>
        <end position="607"/>
    </location>
</feature>
<dbReference type="InterPro" id="IPR002165">
    <property type="entry name" value="Plexin_repeat"/>
</dbReference>
<dbReference type="InterPro" id="IPR016201">
    <property type="entry name" value="PSI"/>
</dbReference>
<dbReference type="Gene3D" id="2.130.10.10">
    <property type="entry name" value="YVTN repeat-like/Quinoprotein amine dehydrogenase"/>
    <property type="match status" value="1"/>
</dbReference>
<dbReference type="PROSITE" id="PS51004">
    <property type="entry name" value="SEMA"/>
    <property type="match status" value="1"/>
</dbReference>
<organism evidence="10 11">
    <name type="scientific">Salvator merianae</name>
    <name type="common">Argentine black and white tegu</name>
    <name type="synonym">Tupinambis merianae</name>
    <dbReference type="NCBI Taxonomy" id="96440"/>
    <lineage>
        <taxon>Eukaryota</taxon>
        <taxon>Metazoa</taxon>
        <taxon>Chordata</taxon>
        <taxon>Craniata</taxon>
        <taxon>Vertebrata</taxon>
        <taxon>Euteleostomi</taxon>
        <taxon>Lepidosauria</taxon>
        <taxon>Squamata</taxon>
        <taxon>Bifurcata</taxon>
        <taxon>Unidentata</taxon>
        <taxon>Episquamata</taxon>
        <taxon>Laterata</taxon>
        <taxon>Teiioidea</taxon>
        <taxon>Teiidae</taxon>
        <taxon>Salvator</taxon>
    </lineage>
</organism>
<keyword evidence="11" id="KW-1185">Reference proteome</keyword>
<feature type="compositionally biased region" description="Basic and acidic residues" evidence="7">
    <location>
        <begin position="803"/>
        <end position="812"/>
    </location>
</feature>
<accession>A0A8D0DVM9</accession>
<dbReference type="AlphaFoldDB" id="A0A8D0DVM9"/>
<dbReference type="InterPro" id="IPR015943">
    <property type="entry name" value="WD40/YVTN_repeat-like_dom_sf"/>
</dbReference>
<dbReference type="SMART" id="SM00630">
    <property type="entry name" value="Sema"/>
    <property type="match status" value="1"/>
</dbReference>
<proteinExistence type="inferred from homology"/>
<dbReference type="Gene3D" id="3.30.1680.10">
    <property type="entry name" value="ligand-binding face of the semaphorins, domain 2"/>
    <property type="match status" value="1"/>
</dbReference>
<evidence type="ECO:0000256" key="5">
    <source>
        <dbReference type="ARBA" id="ARBA00023180"/>
    </source>
</evidence>
<evidence type="ECO:0000256" key="7">
    <source>
        <dbReference type="SAM" id="MobiDB-lite"/>
    </source>
</evidence>
<protein>
    <submittedName>
        <fullName evidence="10">Semaphorin 4A</fullName>
    </submittedName>
</protein>
<evidence type="ECO:0000256" key="3">
    <source>
        <dbReference type="ARBA" id="ARBA00023136"/>
    </source>
</evidence>
<dbReference type="GO" id="GO:0005886">
    <property type="term" value="C:plasma membrane"/>
    <property type="evidence" value="ECO:0007669"/>
    <property type="project" value="TreeGrafter"/>
</dbReference>
<dbReference type="GO" id="GO:0001755">
    <property type="term" value="P:neural crest cell migration"/>
    <property type="evidence" value="ECO:0007669"/>
    <property type="project" value="TreeGrafter"/>
</dbReference>
<comment type="similarity">
    <text evidence="2">Belongs to the semaphorin family.</text>
</comment>
<dbReference type="PANTHER" id="PTHR11036:SF15">
    <property type="entry name" value="SEMAPHORIN-4A"/>
    <property type="match status" value="1"/>
</dbReference>
<feature type="region of interest" description="Disordered" evidence="7">
    <location>
        <begin position="1"/>
        <end position="26"/>
    </location>
</feature>
<dbReference type="GO" id="GO:1905704">
    <property type="term" value="P:positive regulation of inhibitory synapse assembly"/>
    <property type="evidence" value="ECO:0007669"/>
    <property type="project" value="Ensembl"/>
</dbReference>
<dbReference type="Ensembl" id="ENSSMRT00000026398.1">
    <property type="protein sequence ID" value="ENSSMRP00000022574.1"/>
    <property type="gene ID" value="ENSSMRG00000017533.1"/>
</dbReference>
<evidence type="ECO:0000256" key="2">
    <source>
        <dbReference type="ARBA" id="ARBA00009492"/>
    </source>
</evidence>
<comment type="subcellular location">
    <subcellularLocation>
        <location evidence="1">Membrane</location>
    </subcellularLocation>
</comment>
<dbReference type="SUPFAM" id="SSF101912">
    <property type="entry name" value="Sema domain"/>
    <property type="match status" value="1"/>
</dbReference>
<reference evidence="10" key="2">
    <citation type="submission" date="2025-09" db="UniProtKB">
        <authorList>
            <consortium name="Ensembl"/>
        </authorList>
    </citation>
    <scope>IDENTIFICATION</scope>
</reference>
<evidence type="ECO:0000313" key="11">
    <source>
        <dbReference type="Proteomes" id="UP000694421"/>
    </source>
</evidence>
<dbReference type="GO" id="GO:1904891">
    <property type="term" value="P:positive regulation of excitatory synapse assembly"/>
    <property type="evidence" value="ECO:0007669"/>
    <property type="project" value="Ensembl"/>
</dbReference>
<dbReference type="SMART" id="SM00423">
    <property type="entry name" value="PSI"/>
    <property type="match status" value="1"/>
</dbReference>
<dbReference type="GO" id="GO:0016525">
    <property type="term" value="P:negative regulation of angiogenesis"/>
    <property type="evidence" value="ECO:0007669"/>
    <property type="project" value="Ensembl"/>
</dbReference>
<dbReference type="GeneTree" id="ENSGT00940000161509"/>
<dbReference type="GO" id="GO:0030215">
    <property type="term" value="F:semaphorin receptor binding"/>
    <property type="evidence" value="ECO:0007669"/>
    <property type="project" value="InterPro"/>
</dbReference>
<evidence type="ECO:0000256" key="6">
    <source>
        <dbReference type="PROSITE-ProRule" id="PRU00352"/>
    </source>
</evidence>
<feature type="region of interest" description="Disordered" evidence="7">
    <location>
        <begin position="751"/>
        <end position="835"/>
    </location>
</feature>
<dbReference type="Gene3D" id="2.60.40.10">
    <property type="entry name" value="Immunoglobulins"/>
    <property type="match status" value="1"/>
</dbReference>
<dbReference type="GO" id="GO:0030335">
    <property type="term" value="P:positive regulation of cell migration"/>
    <property type="evidence" value="ECO:0007669"/>
    <property type="project" value="TreeGrafter"/>
</dbReference>
<keyword evidence="5" id="KW-0325">Glycoprotein</keyword>
<keyword evidence="8" id="KW-1133">Transmembrane helix</keyword>
<evidence type="ECO:0000259" key="9">
    <source>
        <dbReference type="PROSITE" id="PS51004"/>
    </source>
</evidence>
<feature type="domain" description="Sema" evidence="9">
    <location>
        <begin position="69"/>
        <end position="531"/>
    </location>
</feature>
<feature type="compositionally biased region" description="Basic residues" evidence="7">
    <location>
        <begin position="587"/>
        <end position="596"/>
    </location>
</feature>
<dbReference type="GO" id="GO:0007411">
    <property type="term" value="P:axon guidance"/>
    <property type="evidence" value="ECO:0007669"/>
    <property type="project" value="TreeGrafter"/>
</dbReference>
<evidence type="ECO:0000256" key="1">
    <source>
        <dbReference type="ARBA" id="ARBA00004370"/>
    </source>
</evidence>
<dbReference type="Pfam" id="PF01437">
    <property type="entry name" value="PSI"/>
    <property type="match status" value="1"/>
</dbReference>
<dbReference type="GO" id="GO:0008360">
    <property type="term" value="P:regulation of cell shape"/>
    <property type="evidence" value="ECO:0007669"/>
    <property type="project" value="Ensembl"/>
</dbReference>
<dbReference type="PANTHER" id="PTHR11036">
    <property type="entry name" value="SEMAPHORIN"/>
    <property type="match status" value="1"/>
</dbReference>
<keyword evidence="8" id="KW-0812">Transmembrane</keyword>
<keyword evidence="3 8" id="KW-0472">Membrane</keyword>
<sequence length="835" mass="91943">MALGATSPLRLFGLPPQPPRKPTRTLTGFSRIPAAASRSPTMSPSNRPALLLGRLLLFVIPLGAGLVPRLTFRREGSSRIAASFQQRQIQNYDTFLLSKDGATLYVGARDAILALDVGTAHSIRLKHELSWSPPLMKKNQCVFKKKSNETECLNFIRILVQLNETHLYACGTFAFSPTCAYIALENFTLVLNAKGQPLLLEGKGLCPFDPQHRNTAILVDGELYAGTMNNFQGNEPIISRSLGQRSTLKTDSFLTWLNADATFVGSFNILTPSDEEKVYFFFEETATEFDFFEKLTVSRVARVCKNDVGGDRVLQKKWTTFLKAHLSCAEQGRFPYTVIRHVFALPQPQQETVFYGVFASQWQAGSLGGSAVCAFSLDAIQEAFEGKYKELNKDCSRWMTYNGPLLSPRPGTCSVGPSADKALTFMKEHFLMDERIAPVNNQPLLVKQDAKYTRIAVHETRDVLGIPYKVLFLGTGEGSLHKVVLAGSGAHIIEEIRLFETPAEPVRNLLLAPEKGVLYVGYSSGVLQVPVANCSTHATCPNCVLARDPYCAWDGESCRDIRDAEGSVGDWVQDVELGKPMPGCRRDHGRGRALPRRRNDSEGPLLKELSPPLNTIVRLTCPRTSALANYSWELPRIRMPGGLVTQDEEALVVIVQRETLGTYECWAAENGFRQPAARYQLHSPLYPDVLGGASGFSREGLQHGATPLGEPRSYWMQFVTVTVLLAMSLAVVLAFSLFTYHEKLKAKSKVEGCSAPETSQASGQEKVPLKGSQSPPQRSKFQKQGPFQEDANTSNSCCVQVERPTRDTDAENNRLPSSAPADGEDARGGVAVDKI</sequence>
<name>A0A8D0DVM9_SALMN</name>
<dbReference type="Pfam" id="PF01403">
    <property type="entry name" value="Sema"/>
    <property type="match status" value="1"/>
</dbReference>
<evidence type="ECO:0000256" key="4">
    <source>
        <dbReference type="ARBA" id="ARBA00023157"/>
    </source>
</evidence>
<dbReference type="InterPro" id="IPR001627">
    <property type="entry name" value="Semap_dom"/>
</dbReference>
<feature type="transmembrane region" description="Helical" evidence="8">
    <location>
        <begin position="714"/>
        <end position="740"/>
    </location>
</feature>
<evidence type="ECO:0000256" key="8">
    <source>
        <dbReference type="SAM" id="Phobius"/>
    </source>
</evidence>
<dbReference type="Proteomes" id="UP000694421">
    <property type="component" value="Unplaced"/>
</dbReference>
<reference evidence="10" key="1">
    <citation type="submission" date="2025-08" db="UniProtKB">
        <authorList>
            <consortium name="Ensembl"/>
        </authorList>
    </citation>
    <scope>IDENTIFICATION</scope>
</reference>
<dbReference type="InterPro" id="IPR027231">
    <property type="entry name" value="Semaphorin"/>
</dbReference>
<dbReference type="GO" id="GO:0010594">
    <property type="term" value="P:regulation of endothelial cell migration"/>
    <property type="evidence" value="ECO:0007669"/>
    <property type="project" value="Ensembl"/>
</dbReference>
<dbReference type="GO" id="GO:0045063">
    <property type="term" value="P:T-helper 1 cell differentiation"/>
    <property type="evidence" value="ECO:0007669"/>
    <property type="project" value="Ensembl"/>
</dbReference>
<keyword evidence="4" id="KW-1015">Disulfide bond</keyword>
<dbReference type="GO" id="GO:0071526">
    <property type="term" value="P:semaphorin-plexin signaling pathway"/>
    <property type="evidence" value="ECO:0007669"/>
    <property type="project" value="Ensembl"/>
</dbReference>
<evidence type="ECO:0000313" key="10">
    <source>
        <dbReference type="Ensembl" id="ENSSMRP00000022574.1"/>
    </source>
</evidence>
<dbReference type="FunFam" id="2.130.10.10:FF:000257">
    <property type="entry name" value="semaphorin-4A isoform X2"/>
    <property type="match status" value="1"/>
</dbReference>
<comment type="caution">
    <text evidence="6">Lacks conserved residue(s) required for the propagation of feature annotation.</text>
</comment>
<dbReference type="OMA" id="KNNETQC"/>
<dbReference type="InterPro" id="IPR013783">
    <property type="entry name" value="Ig-like_fold"/>
</dbReference>
<dbReference type="InterPro" id="IPR036352">
    <property type="entry name" value="Semap_dom_sf"/>
</dbReference>
<dbReference type="SUPFAM" id="SSF103575">
    <property type="entry name" value="Plexin repeat"/>
    <property type="match status" value="1"/>
</dbReference>